<evidence type="ECO:0000256" key="3">
    <source>
        <dbReference type="ARBA" id="ARBA00022676"/>
    </source>
</evidence>
<accession>A0A5A7S8Z0</accession>
<evidence type="ECO:0000256" key="4">
    <source>
        <dbReference type="ARBA" id="ARBA00022679"/>
    </source>
</evidence>
<dbReference type="SUPFAM" id="SSF53448">
    <property type="entry name" value="Nucleotide-diphospho-sugar transferases"/>
    <property type="match status" value="1"/>
</dbReference>
<dbReference type="PANTHER" id="PTHR43179">
    <property type="entry name" value="RHAMNOSYLTRANSFERASE WBBL"/>
    <property type="match status" value="1"/>
</dbReference>
<dbReference type="AlphaFoldDB" id="A0A5A7S8Z0"/>
<evidence type="ECO:0000313" key="7">
    <source>
        <dbReference type="Proteomes" id="UP000322244"/>
    </source>
</evidence>
<evidence type="ECO:0000313" key="6">
    <source>
        <dbReference type="EMBL" id="KAA0022386.1"/>
    </source>
</evidence>
<dbReference type="EMBL" id="VLNY01000006">
    <property type="protein sequence ID" value="KAA0022386.1"/>
    <property type="molecule type" value="Genomic_DNA"/>
</dbReference>
<dbReference type="OrthoDB" id="5243838at2"/>
<dbReference type="InterPro" id="IPR001173">
    <property type="entry name" value="Glyco_trans_2-like"/>
</dbReference>
<evidence type="ECO:0000256" key="2">
    <source>
        <dbReference type="ARBA" id="ARBA00006739"/>
    </source>
</evidence>
<reference evidence="6 7" key="1">
    <citation type="submission" date="2019-07" db="EMBL/GenBank/DDBJ databases">
        <title>Rhodococcus cavernicolus sp. nov., isolated from a cave.</title>
        <authorList>
            <person name="Lee S.D."/>
        </authorList>
    </citation>
    <scope>NUCLEOTIDE SEQUENCE [LARGE SCALE GENOMIC DNA]</scope>
    <source>
        <strain evidence="6 7">C1-24</strain>
    </source>
</reference>
<proteinExistence type="inferred from homology"/>
<protein>
    <submittedName>
        <fullName evidence="6">Glycosyltransferase</fullName>
    </submittedName>
</protein>
<feature type="domain" description="Glycosyltransferase 2-like" evidence="5">
    <location>
        <begin position="2"/>
        <end position="162"/>
    </location>
</feature>
<comment type="similarity">
    <text evidence="2">Belongs to the glycosyltransferase 2 family.</text>
</comment>
<dbReference type="Pfam" id="PF00535">
    <property type="entry name" value="Glycos_transf_2"/>
    <property type="match status" value="1"/>
</dbReference>
<keyword evidence="4 6" id="KW-0808">Transferase</keyword>
<dbReference type="GO" id="GO:0016757">
    <property type="term" value="F:glycosyltransferase activity"/>
    <property type="evidence" value="ECO:0007669"/>
    <property type="project" value="UniProtKB-KW"/>
</dbReference>
<dbReference type="Gene3D" id="3.90.550.10">
    <property type="entry name" value="Spore Coat Polysaccharide Biosynthesis Protein SpsA, Chain A"/>
    <property type="match status" value="1"/>
</dbReference>
<evidence type="ECO:0000256" key="1">
    <source>
        <dbReference type="ARBA" id="ARBA00004776"/>
    </source>
</evidence>
<evidence type="ECO:0000259" key="5">
    <source>
        <dbReference type="Pfam" id="PF00535"/>
    </source>
</evidence>
<name>A0A5A7S8Z0_9NOCA</name>
<gene>
    <name evidence="6" type="ORF">FOY51_14620</name>
</gene>
<comment type="caution">
    <text evidence="6">The sequence shown here is derived from an EMBL/GenBank/DDBJ whole genome shotgun (WGS) entry which is preliminary data.</text>
</comment>
<dbReference type="PANTHER" id="PTHR43179:SF12">
    <property type="entry name" value="GALACTOFURANOSYLTRANSFERASE GLFT2"/>
    <property type="match status" value="1"/>
</dbReference>
<sequence>MSVVIAAYEALPEIDTQLAALAAQEFDGLFEVIVSDNLGSPELLAHIDTHPLREKLNMRVVDSSDVGGTAHARNVGSRAATQDFIAYCDQDDAVHPGWLSAMADTAASHAMVGGPLERDTLNEPAVAQWRPLPPPEKLPVLAHFLPITFGANMGIWKRTFDEIGGWDDTYPTAGSDVDICWRAQLHGHSLGYNPKALVAYRYRTTMREMFDQASSYNVAEARLSKQYAEQGARGSNPLILFGYGGWLLFRLPLLPWNWSSARRGQWMWVAGAVRGRIKGSWKYRHVYF</sequence>
<keyword evidence="3" id="KW-0328">Glycosyltransferase</keyword>
<dbReference type="Proteomes" id="UP000322244">
    <property type="component" value="Unassembled WGS sequence"/>
</dbReference>
<organism evidence="6 7">
    <name type="scientific">Antrihabitans cavernicola</name>
    <dbReference type="NCBI Taxonomy" id="2495913"/>
    <lineage>
        <taxon>Bacteria</taxon>
        <taxon>Bacillati</taxon>
        <taxon>Actinomycetota</taxon>
        <taxon>Actinomycetes</taxon>
        <taxon>Mycobacteriales</taxon>
        <taxon>Nocardiaceae</taxon>
        <taxon>Antrihabitans</taxon>
    </lineage>
</organism>
<dbReference type="CDD" id="cd00761">
    <property type="entry name" value="Glyco_tranf_GTA_type"/>
    <property type="match status" value="1"/>
</dbReference>
<keyword evidence="7" id="KW-1185">Reference proteome</keyword>
<comment type="pathway">
    <text evidence="1">Cell wall biogenesis; cell wall polysaccharide biosynthesis.</text>
</comment>
<dbReference type="InterPro" id="IPR029044">
    <property type="entry name" value="Nucleotide-diphossugar_trans"/>
</dbReference>